<comment type="caution">
    <text evidence="2">The sequence shown here is derived from an EMBL/GenBank/DDBJ whole genome shotgun (WGS) entry which is preliminary data.</text>
</comment>
<accession>A0A6G1DSA1</accession>
<dbReference type="Proteomes" id="UP000479710">
    <property type="component" value="Unassembled WGS sequence"/>
</dbReference>
<keyword evidence="3" id="KW-1185">Reference proteome</keyword>
<dbReference type="AlphaFoldDB" id="A0A6G1DSA1"/>
<evidence type="ECO:0000313" key="2">
    <source>
        <dbReference type="EMBL" id="KAF0915092.1"/>
    </source>
</evidence>
<feature type="compositionally biased region" description="Basic and acidic residues" evidence="1">
    <location>
        <begin position="54"/>
        <end position="70"/>
    </location>
</feature>
<gene>
    <name evidence="2" type="ORF">E2562_033682</name>
</gene>
<feature type="compositionally biased region" description="Low complexity" evidence="1">
    <location>
        <begin position="29"/>
        <end position="42"/>
    </location>
</feature>
<evidence type="ECO:0000256" key="1">
    <source>
        <dbReference type="SAM" id="MobiDB-lite"/>
    </source>
</evidence>
<dbReference type="EMBL" id="SPHZ02000006">
    <property type="protein sequence ID" value="KAF0915092.1"/>
    <property type="molecule type" value="Genomic_DNA"/>
</dbReference>
<organism evidence="2 3">
    <name type="scientific">Oryza meyeriana var. granulata</name>
    <dbReference type="NCBI Taxonomy" id="110450"/>
    <lineage>
        <taxon>Eukaryota</taxon>
        <taxon>Viridiplantae</taxon>
        <taxon>Streptophyta</taxon>
        <taxon>Embryophyta</taxon>
        <taxon>Tracheophyta</taxon>
        <taxon>Spermatophyta</taxon>
        <taxon>Magnoliopsida</taxon>
        <taxon>Liliopsida</taxon>
        <taxon>Poales</taxon>
        <taxon>Poaceae</taxon>
        <taxon>BOP clade</taxon>
        <taxon>Oryzoideae</taxon>
        <taxon>Oryzeae</taxon>
        <taxon>Oryzinae</taxon>
        <taxon>Oryza</taxon>
        <taxon>Oryza meyeriana</taxon>
    </lineage>
</organism>
<proteinExistence type="predicted"/>
<feature type="region of interest" description="Disordered" evidence="1">
    <location>
        <begin position="17"/>
        <end position="116"/>
    </location>
</feature>
<protein>
    <submittedName>
        <fullName evidence="2">Uncharacterized protein</fullName>
    </submittedName>
</protein>
<evidence type="ECO:0000313" key="3">
    <source>
        <dbReference type="Proteomes" id="UP000479710"/>
    </source>
</evidence>
<reference evidence="2 3" key="1">
    <citation type="submission" date="2019-11" db="EMBL/GenBank/DDBJ databases">
        <title>Whole genome sequence of Oryza granulata.</title>
        <authorList>
            <person name="Li W."/>
        </authorList>
    </citation>
    <scope>NUCLEOTIDE SEQUENCE [LARGE SCALE GENOMIC DNA]</scope>
    <source>
        <strain evidence="3">cv. Menghai</strain>
        <tissue evidence="2">Leaf</tissue>
    </source>
</reference>
<sequence length="116" mass="12338">MSELEVRQHRRCRGCCSWRQPFPFLPARSLSSSSISYSTSASPGGAVSTSSTEQKQRQQSELGQRKRPDGVGEEAEGEAAPETLPAAVGGGHGMRGRWQATPALGGGRGEPKDNII</sequence>
<name>A0A6G1DSA1_9ORYZ</name>